<dbReference type="Pfam" id="PF09698">
    <property type="entry name" value="GSu_C4xC__C2xCH"/>
    <property type="match status" value="3"/>
</dbReference>
<dbReference type="PANTHER" id="PTHR35038">
    <property type="entry name" value="DISSIMILATORY SULFITE REDUCTASE SIRA"/>
    <property type="match status" value="1"/>
</dbReference>
<dbReference type="InterPro" id="IPR029467">
    <property type="entry name" value="Cyt_c7-like"/>
</dbReference>
<dbReference type="InterPro" id="IPR010176">
    <property type="entry name" value="C4xCH_C2xCH_motif_GEOSU"/>
</dbReference>
<feature type="domain" description="Cytochrome c7-like" evidence="2">
    <location>
        <begin position="89"/>
        <end position="147"/>
    </location>
</feature>
<evidence type="ECO:0000259" key="2">
    <source>
        <dbReference type="Pfam" id="PF14522"/>
    </source>
</evidence>
<dbReference type="AlphaFoldDB" id="A0AAW4LFJ9"/>
<dbReference type="PANTHER" id="PTHR35038:SF6">
    <property type="entry name" value="SURFACE LOCALIZED DECAHEME CYTOCHROME C LIPOPROTEIN"/>
    <property type="match status" value="1"/>
</dbReference>
<comment type="caution">
    <text evidence="3">The sequence shown here is derived from an EMBL/GenBank/DDBJ whole genome shotgun (WGS) entry which is preliminary data.</text>
</comment>
<dbReference type="Proteomes" id="UP000811899">
    <property type="component" value="Unassembled WGS sequence"/>
</dbReference>
<keyword evidence="4" id="KW-1185">Reference proteome</keyword>
<dbReference type="SUPFAM" id="SSF48695">
    <property type="entry name" value="Multiheme cytochromes"/>
    <property type="match status" value="3"/>
</dbReference>
<dbReference type="GO" id="GO:0016491">
    <property type="term" value="F:oxidoreductase activity"/>
    <property type="evidence" value="ECO:0007669"/>
    <property type="project" value="TreeGrafter"/>
</dbReference>
<dbReference type="EMBL" id="JAHCVJ010000022">
    <property type="protein sequence ID" value="MBT0666667.1"/>
    <property type="molecule type" value="Genomic_DNA"/>
</dbReference>
<evidence type="ECO:0000256" key="1">
    <source>
        <dbReference type="ARBA" id="ARBA00022729"/>
    </source>
</evidence>
<accession>A0AAW4LFJ9</accession>
<feature type="non-terminal residue" evidence="3">
    <location>
        <position position="759"/>
    </location>
</feature>
<reference evidence="3 4" key="1">
    <citation type="submission" date="2021-05" db="EMBL/GenBank/DDBJ databases">
        <title>The draft genome of Geobacter pelophilus DSM 12255.</title>
        <authorList>
            <person name="Xu Z."/>
            <person name="Masuda Y."/>
            <person name="Itoh H."/>
            <person name="Senoo K."/>
        </authorList>
    </citation>
    <scope>NUCLEOTIDE SEQUENCE [LARGE SCALE GENOMIC DNA]</scope>
    <source>
        <strain evidence="3 4">DSM 12255</strain>
    </source>
</reference>
<dbReference type="Gene3D" id="3.90.10.10">
    <property type="entry name" value="Cytochrome C3"/>
    <property type="match status" value="1"/>
</dbReference>
<evidence type="ECO:0000313" key="4">
    <source>
        <dbReference type="Proteomes" id="UP000811899"/>
    </source>
</evidence>
<dbReference type="Pfam" id="PF14522">
    <property type="entry name" value="Cytochrome_C7"/>
    <property type="match status" value="1"/>
</dbReference>
<organism evidence="3 4">
    <name type="scientific">Geoanaerobacter pelophilus</name>
    <dbReference type="NCBI Taxonomy" id="60036"/>
    <lineage>
        <taxon>Bacteria</taxon>
        <taxon>Pseudomonadati</taxon>
        <taxon>Thermodesulfobacteriota</taxon>
        <taxon>Desulfuromonadia</taxon>
        <taxon>Geobacterales</taxon>
        <taxon>Geobacteraceae</taxon>
        <taxon>Geoanaerobacter</taxon>
    </lineage>
</organism>
<dbReference type="InterPro" id="IPR051829">
    <property type="entry name" value="Multiheme_Cytochr_ET"/>
</dbReference>
<proteinExistence type="predicted"/>
<evidence type="ECO:0000313" key="3">
    <source>
        <dbReference type="EMBL" id="MBT0666667.1"/>
    </source>
</evidence>
<sequence length="759" mass="79727">MADKGQAANIIHKAINSGAPDFKYGTTWGSDYACSTCHQRGTANIKKIRNNIVTPLGIRRVVFNRLTTAGNYTNGIFGNDERLVNQNNSSNICEVCHHKTMYHLYSSSKVANRSHPEHKSNRGDCTQCHQHGRAFARPNAKDCGSCHGNPPVTNSDYGGAAQGLSAPATLLLGGTPSAPPEKIGAHDRHRNKNGFECSVCHNGDIDIYHGYLGNGYVELGFKVDQATWPPFTGSITAGTFTGYSSNSTRAKYAVAPGNPGTILRSDGNLATANTCAIYCHGDNWNIPSGRTGPSVSWTQGPLGSCENSSCHGSSVQNPPTPVFGGVSTGAHKTHVGKLGNAGERCGYCHDNYYSSSIHMVNGHVKINLAAFSPIAGYKGFNQMSTGYLATTGSYGNCTDLYCHSAVQSDSGRSTGGTYKTVAWGGGYLLCGECHGGRRTDSVKISTGSHTTHINDYRYGCPDCHLNSGKDNPLKHGDSNIDVAFSTTYGGSYSQSSNPAGNGYGSCSANYCHSEGTVFSGSYSQLGFVGWTSGSMPLACNACHSGGTAGSKIGPIYSGIKANSHNKHQFSCDNCHSIMVNASGTITNKTLHVNKAYDVLAGGTSSFDAVIGNPVTATTCSNINCHFSKSATWGAIIDCNGCHGSDAVTLTSKKHPAHLSPAANISLGKAIGCAECHAKTVNIDNVTINSQSVHVNGIMGDYSGSKAGRYTAATGICSNVYCHSDGKGKQNVPFEAGSGWNSAYTITDCKRCHGNDTSPD</sequence>
<gene>
    <name evidence="3" type="ORF">KI809_20365</name>
</gene>
<name>A0AAW4LFJ9_9BACT</name>
<keyword evidence="1" id="KW-0732">Signal</keyword>
<dbReference type="InterPro" id="IPR036280">
    <property type="entry name" value="Multihaem_cyt_sf"/>
</dbReference>
<dbReference type="NCBIfam" id="TIGR01904">
    <property type="entry name" value="GSu_C4xC__C2xCH"/>
    <property type="match status" value="4"/>
</dbReference>
<protein>
    <submittedName>
        <fullName evidence="3">CxxxxCH/CxxCH domain-containing protein</fullName>
    </submittedName>
</protein>